<evidence type="ECO:0000256" key="3">
    <source>
        <dbReference type="ARBA" id="ARBA00022840"/>
    </source>
</evidence>
<dbReference type="UniPathway" id="UPA00241">
    <property type="reaction ID" value="UER00356"/>
</dbReference>
<dbReference type="GO" id="GO:0005737">
    <property type="term" value="C:cytoplasm"/>
    <property type="evidence" value="ECO:0007669"/>
    <property type="project" value="UniProtKB-SubCell"/>
</dbReference>
<comment type="similarity">
    <text evidence="1 5">Belongs to the CoaE family.</text>
</comment>
<dbReference type="SUPFAM" id="SSF52540">
    <property type="entry name" value="P-loop containing nucleoside triphosphate hydrolases"/>
    <property type="match status" value="1"/>
</dbReference>
<evidence type="ECO:0000256" key="1">
    <source>
        <dbReference type="ARBA" id="ARBA00009018"/>
    </source>
</evidence>
<keyword evidence="5" id="KW-0808">Transferase</keyword>
<dbReference type="HAMAP" id="MF_00376">
    <property type="entry name" value="Dephospho_CoA_kinase"/>
    <property type="match status" value="1"/>
</dbReference>
<comment type="catalytic activity">
    <reaction evidence="5">
        <text>3'-dephospho-CoA + ATP = ADP + CoA + H(+)</text>
        <dbReference type="Rhea" id="RHEA:18245"/>
        <dbReference type="ChEBI" id="CHEBI:15378"/>
        <dbReference type="ChEBI" id="CHEBI:30616"/>
        <dbReference type="ChEBI" id="CHEBI:57287"/>
        <dbReference type="ChEBI" id="CHEBI:57328"/>
        <dbReference type="ChEBI" id="CHEBI:456216"/>
        <dbReference type="EC" id="2.7.1.24"/>
    </reaction>
</comment>
<comment type="function">
    <text evidence="5">Catalyzes the phosphorylation of the 3'-hydroxyl group of dephosphocoenzyme A to form coenzyme A.</text>
</comment>
<dbReference type="NCBIfam" id="TIGR00152">
    <property type="entry name" value="dephospho-CoA kinase"/>
    <property type="match status" value="1"/>
</dbReference>
<keyword evidence="8" id="KW-1185">Reference proteome</keyword>
<keyword evidence="5 7" id="KW-0418">Kinase</keyword>
<dbReference type="PROSITE" id="PS51219">
    <property type="entry name" value="DPCK"/>
    <property type="match status" value="1"/>
</dbReference>
<dbReference type="InterPro" id="IPR001977">
    <property type="entry name" value="Depp_CoAkinase"/>
</dbReference>
<dbReference type="InterPro" id="IPR027417">
    <property type="entry name" value="P-loop_NTPase"/>
</dbReference>
<dbReference type="CDD" id="cd02022">
    <property type="entry name" value="DPCK"/>
    <property type="match status" value="1"/>
</dbReference>
<reference evidence="7 8" key="1">
    <citation type="submission" date="2017-02" db="EMBL/GenBank/DDBJ databases">
        <title>Draft genome sequence of Moraxella pluranimalium CCUG 54913T type strain.</title>
        <authorList>
            <person name="Salva-Serra F."/>
            <person name="Engstrom-Jakobsson H."/>
            <person name="Thorell K."/>
            <person name="Jaen-Luchoro D."/>
            <person name="Gonzales-Siles L."/>
            <person name="Karlsson R."/>
            <person name="Yazdan S."/>
            <person name="Boulund F."/>
            <person name="Johnning A."/>
            <person name="Engstrand L."/>
            <person name="Kristiansson E."/>
            <person name="Moore E."/>
        </authorList>
    </citation>
    <scope>NUCLEOTIDE SEQUENCE [LARGE SCALE GENOMIC DNA]</scope>
    <source>
        <strain evidence="7 8">CCUG 54913</strain>
    </source>
</reference>
<evidence type="ECO:0000256" key="4">
    <source>
        <dbReference type="ARBA" id="ARBA00022993"/>
    </source>
</evidence>
<comment type="caution">
    <text evidence="7">The sequence shown here is derived from an EMBL/GenBank/DDBJ whole genome shotgun (WGS) entry which is preliminary data.</text>
</comment>
<dbReference type="STRING" id="470453.B0680_05650"/>
<organism evidence="7 8">
    <name type="scientific">Moraxella pluranimalium</name>
    <dbReference type="NCBI Taxonomy" id="470453"/>
    <lineage>
        <taxon>Bacteria</taxon>
        <taxon>Pseudomonadati</taxon>
        <taxon>Pseudomonadota</taxon>
        <taxon>Gammaproteobacteria</taxon>
        <taxon>Moraxellales</taxon>
        <taxon>Moraxellaceae</taxon>
        <taxon>Moraxella</taxon>
    </lineage>
</organism>
<accession>A0A1T0CPS8</accession>
<keyword evidence="3 5" id="KW-0067">ATP-binding</keyword>
<dbReference type="PANTHER" id="PTHR10695:SF46">
    <property type="entry name" value="BIFUNCTIONAL COENZYME A SYNTHASE-RELATED"/>
    <property type="match status" value="1"/>
</dbReference>
<dbReference type="PANTHER" id="PTHR10695">
    <property type="entry name" value="DEPHOSPHO-COA KINASE-RELATED"/>
    <property type="match status" value="1"/>
</dbReference>
<evidence type="ECO:0000256" key="2">
    <source>
        <dbReference type="ARBA" id="ARBA00022741"/>
    </source>
</evidence>
<dbReference type="GO" id="GO:0004140">
    <property type="term" value="F:dephospho-CoA kinase activity"/>
    <property type="evidence" value="ECO:0007669"/>
    <property type="project" value="UniProtKB-UniRule"/>
</dbReference>
<keyword evidence="4 5" id="KW-0173">Coenzyme A biosynthesis</keyword>
<dbReference type="Pfam" id="PF01121">
    <property type="entry name" value="CoaE"/>
    <property type="match status" value="1"/>
</dbReference>
<evidence type="ECO:0000256" key="5">
    <source>
        <dbReference type="HAMAP-Rule" id="MF_00376"/>
    </source>
</evidence>
<evidence type="ECO:0000256" key="6">
    <source>
        <dbReference type="NCBIfam" id="TIGR00152"/>
    </source>
</evidence>
<dbReference type="GO" id="GO:0015937">
    <property type="term" value="P:coenzyme A biosynthetic process"/>
    <property type="evidence" value="ECO:0007669"/>
    <property type="project" value="UniProtKB-UniRule"/>
</dbReference>
<name>A0A1T0CPS8_9GAMM</name>
<feature type="binding site" evidence="5">
    <location>
        <begin position="17"/>
        <end position="22"/>
    </location>
    <ligand>
        <name>ATP</name>
        <dbReference type="ChEBI" id="CHEBI:30616"/>
    </ligand>
</feature>
<dbReference type="EC" id="2.7.1.24" evidence="5 6"/>
<dbReference type="AlphaFoldDB" id="A0A1T0CPS8"/>
<comment type="pathway">
    <text evidence="5">Cofactor biosynthesis; coenzyme A biosynthesis; CoA from (R)-pantothenate: step 5/5.</text>
</comment>
<keyword evidence="2 5" id="KW-0547">Nucleotide-binding</keyword>
<evidence type="ECO:0000313" key="7">
    <source>
        <dbReference type="EMBL" id="OOS24259.1"/>
    </source>
</evidence>
<dbReference type="Gene3D" id="3.40.50.300">
    <property type="entry name" value="P-loop containing nucleotide triphosphate hydrolases"/>
    <property type="match status" value="1"/>
</dbReference>
<sequence length="214" mass="23170">MTTDTERTIIGLTGGIGSGKTAVSDYFAALGIDVIDADVIAHRLTAKGSPVLDVLKAKFGDWVVDTDGNYDRAAMRAYIFDKPNELATLNAIIHPLIFDEITHAISRSQSPYTILSVPLLLEGRHKTPNLLSLCTHLLIVDVPVAVQLERASRRDANAQAQIQAIIDKQISRDERLSLANALGADVVDNTGTLDELHAKLAPLHEHYLAMAKSA</sequence>
<evidence type="ECO:0000313" key="8">
    <source>
        <dbReference type="Proteomes" id="UP000189800"/>
    </source>
</evidence>
<keyword evidence="5" id="KW-0963">Cytoplasm</keyword>
<dbReference type="GO" id="GO:0005524">
    <property type="term" value="F:ATP binding"/>
    <property type="evidence" value="ECO:0007669"/>
    <property type="project" value="UniProtKB-UniRule"/>
</dbReference>
<gene>
    <name evidence="5" type="primary">coaE</name>
    <name evidence="7" type="ORF">B0680_05650</name>
</gene>
<proteinExistence type="inferred from homology"/>
<dbReference type="Proteomes" id="UP000189800">
    <property type="component" value="Unassembled WGS sequence"/>
</dbReference>
<dbReference type="OrthoDB" id="9812943at2"/>
<dbReference type="RefSeq" id="WP_078254119.1">
    <property type="nucleotide sequence ID" value="NZ_MUYU01000012.1"/>
</dbReference>
<comment type="subcellular location">
    <subcellularLocation>
        <location evidence="5">Cytoplasm</location>
    </subcellularLocation>
</comment>
<dbReference type="EMBL" id="MUYU01000012">
    <property type="protein sequence ID" value="OOS24259.1"/>
    <property type="molecule type" value="Genomic_DNA"/>
</dbReference>
<protein>
    <recommendedName>
        <fullName evidence="5 6">Dephospho-CoA kinase</fullName>
        <ecNumber evidence="5 6">2.7.1.24</ecNumber>
    </recommendedName>
    <alternativeName>
        <fullName evidence="5">Dephosphocoenzyme A kinase</fullName>
    </alternativeName>
</protein>